<feature type="compositionally biased region" description="Low complexity" evidence="18">
    <location>
        <begin position="93"/>
        <end position="105"/>
    </location>
</feature>
<dbReference type="GO" id="GO:0004930">
    <property type="term" value="F:G protein-coupled receptor activity"/>
    <property type="evidence" value="ECO:0007669"/>
    <property type="project" value="UniProtKB-KW"/>
</dbReference>
<evidence type="ECO:0000256" key="5">
    <source>
        <dbReference type="ARBA" id="ARBA00010663"/>
    </source>
</evidence>
<protein>
    <submittedName>
        <fullName evidence="22">Olfactory receptor 10AG1</fullName>
    </submittedName>
</protein>
<dbReference type="PROSITE" id="PS00237">
    <property type="entry name" value="G_PROTEIN_RECEP_F1_1"/>
    <property type="match status" value="1"/>
</dbReference>
<feature type="transmembrane region" description="Helical" evidence="19">
    <location>
        <begin position="389"/>
        <end position="407"/>
    </location>
</feature>
<feature type="transmembrane region" description="Helical" evidence="19">
    <location>
        <begin position="294"/>
        <end position="319"/>
    </location>
</feature>
<keyword evidence="21" id="KW-1185">Reference proteome</keyword>
<dbReference type="PANTHER" id="PTHR26453">
    <property type="entry name" value="OLFACTORY RECEPTOR"/>
    <property type="match status" value="1"/>
</dbReference>
<dbReference type="PRINTS" id="PR00237">
    <property type="entry name" value="GPCRRHODOPSN"/>
</dbReference>
<feature type="region of interest" description="Disordered" evidence="18">
    <location>
        <begin position="93"/>
        <end position="134"/>
    </location>
</feature>
<keyword evidence="11 19" id="KW-1133">Transmembrane helix</keyword>
<dbReference type="FunFam" id="1.10.1220.70:FF:000001">
    <property type="entry name" value="Olfactory receptor"/>
    <property type="match status" value="1"/>
</dbReference>
<dbReference type="Pfam" id="PF06553">
    <property type="entry name" value="BNIP3"/>
    <property type="match status" value="1"/>
</dbReference>
<feature type="transmembrane region" description="Helical" evidence="19">
    <location>
        <begin position="427"/>
        <end position="446"/>
    </location>
</feature>
<dbReference type="InterPro" id="IPR010548">
    <property type="entry name" value="BNIP3"/>
</dbReference>
<comment type="similarity">
    <text evidence="5 17">Belongs to the G-protein coupled receptor 1 family.</text>
</comment>
<keyword evidence="15 17" id="KW-0675">Receptor</keyword>
<evidence type="ECO:0000256" key="7">
    <source>
        <dbReference type="ARBA" id="ARBA00022606"/>
    </source>
</evidence>
<feature type="transmembrane region" description="Helical" evidence="19">
    <location>
        <begin position="252"/>
        <end position="274"/>
    </location>
</feature>
<accession>A0AAX6QAM1</accession>
<evidence type="ECO:0000256" key="6">
    <source>
        <dbReference type="ARBA" id="ARBA00022475"/>
    </source>
</evidence>
<dbReference type="SUPFAM" id="SSF81321">
    <property type="entry name" value="Family A G protein-coupled receptor-like"/>
    <property type="match status" value="1"/>
</dbReference>
<dbReference type="KEGG" id="hgl:101698611"/>
<proteinExistence type="inferred from homology"/>
<dbReference type="FunFam" id="1.20.1070.10:FF:000001">
    <property type="entry name" value="Olfactory receptor"/>
    <property type="match status" value="1"/>
</dbReference>
<feature type="domain" description="G-protein coupled receptors family 1 profile" evidence="20">
    <location>
        <begin position="195"/>
        <end position="444"/>
    </location>
</feature>
<reference evidence="22" key="1">
    <citation type="submission" date="2025-08" db="UniProtKB">
        <authorList>
            <consortium name="RefSeq"/>
        </authorList>
    </citation>
    <scope>IDENTIFICATION</scope>
</reference>
<comment type="subcellular location">
    <subcellularLocation>
        <location evidence="3">Cell membrane</location>
        <topology evidence="3">Multi-pass membrane protein</topology>
    </subcellularLocation>
    <subcellularLocation>
        <location evidence="1">Membrane</location>
        <topology evidence="1">Single-pass membrane protein</topology>
    </subcellularLocation>
    <subcellularLocation>
        <location evidence="2">Mitochondrion membrane</location>
    </subcellularLocation>
</comment>
<keyword evidence="7" id="KW-0716">Sensory transduction</keyword>
<dbReference type="PROSITE" id="PS50262">
    <property type="entry name" value="G_PROTEIN_RECEP_F1_2"/>
    <property type="match status" value="1"/>
</dbReference>
<dbReference type="Gene3D" id="1.20.1070.10">
    <property type="entry name" value="Rhodopsin 7-helix transmembrane proteins"/>
    <property type="match status" value="1"/>
</dbReference>
<dbReference type="Proteomes" id="UP000694906">
    <property type="component" value="Unplaced"/>
</dbReference>
<evidence type="ECO:0000256" key="3">
    <source>
        <dbReference type="ARBA" id="ARBA00004651"/>
    </source>
</evidence>
<dbReference type="PRINTS" id="PR00245">
    <property type="entry name" value="OLFACTORYR"/>
</dbReference>
<evidence type="ECO:0000256" key="17">
    <source>
        <dbReference type="RuleBase" id="RU000688"/>
    </source>
</evidence>
<feature type="transmembrane region" description="Helical" evidence="19">
    <location>
        <begin position="354"/>
        <end position="377"/>
    </location>
</feature>
<evidence type="ECO:0000256" key="16">
    <source>
        <dbReference type="ARBA" id="ARBA00023224"/>
    </source>
</evidence>
<dbReference type="InterPro" id="IPR017452">
    <property type="entry name" value="GPCR_Rhodpsn_7TM"/>
</dbReference>
<dbReference type="GO" id="GO:0043065">
    <property type="term" value="P:positive regulation of apoptotic process"/>
    <property type="evidence" value="ECO:0007669"/>
    <property type="project" value="InterPro"/>
</dbReference>
<dbReference type="GO" id="GO:0004984">
    <property type="term" value="F:olfactory receptor activity"/>
    <property type="evidence" value="ECO:0007669"/>
    <property type="project" value="InterPro"/>
</dbReference>
<evidence type="ECO:0000256" key="12">
    <source>
        <dbReference type="ARBA" id="ARBA00023040"/>
    </source>
</evidence>
<evidence type="ECO:0000256" key="9">
    <source>
        <dbReference type="ARBA" id="ARBA00022703"/>
    </source>
</evidence>
<dbReference type="GO" id="GO:0042802">
    <property type="term" value="F:identical protein binding"/>
    <property type="evidence" value="ECO:0007669"/>
    <property type="project" value="UniProtKB-ARBA"/>
</dbReference>
<feature type="transmembrane region" description="Helical" evidence="19">
    <location>
        <begin position="213"/>
        <end position="232"/>
    </location>
</feature>
<keyword evidence="14 19" id="KW-0472">Membrane</keyword>
<evidence type="ECO:0000313" key="22">
    <source>
        <dbReference type="RefSeq" id="XP_004869146.3"/>
    </source>
</evidence>
<evidence type="ECO:0000256" key="1">
    <source>
        <dbReference type="ARBA" id="ARBA00004167"/>
    </source>
</evidence>
<evidence type="ECO:0000256" key="19">
    <source>
        <dbReference type="SAM" id="Phobius"/>
    </source>
</evidence>
<keyword evidence="13" id="KW-0496">Mitochondrion</keyword>
<dbReference type="GO" id="GO:0031966">
    <property type="term" value="C:mitochondrial membrane"/>
    <property type="evidence" value="ECO:0007669"/>
    <property type="project" value="UniProtKB-SubCell"/>
</dbReference>
<keyword evidence="10" id="KW-0552">Olfaction</keyword>
<feature type="compositionally biased region" description="Basic and acidic residues" evidence="18">
    <location>
        <begin position="114"/>
        <end position="124"/>
    </location>
</feature>
<evidence type="ECO:0000256" key="2">
    <source>
        <dbReference type="ARBA" id="ARBA00004325"/>
    </source>
</evidence>
<evidence type="ECO:0000256" key="8">
    <source>
        <dbReference type="ARBA" id="ARBA00022692"/>
    </source>
</evidence>
<evidence type="ECO:0000256" key="4">
    <source>
        <dbReference type="ARBA" id="ARBA00007710"/>
    </source>
</evidence>
<feature type="transmembrane region" description="Helical" evidence="19">
    <location>
        <begin position="179"/>
        <end position="201"/>
    </location>
</feature>
<dbReference type="InterPro" id="IPR000725">
    <property type="entry name" value="Olfact_rcpt"/>
</dbReference>
<keyword evidence="9" id="KW-0053">Apoptosis</keyword>
<evidence type="ECO:0000256" key="10">
    <source>
        <dbReference type="ARBA" id="ARBA00022725"/>
    </source>
</evidence>
<evidence type="ECO:0000256" key="18">
    <source>
        <dbReference type="SAM" id="MobiDB-lite"/>
    </source>
</evidence>
<comment type="similarity">
    <text evidence="4">Belongs to the NIP3 family.</text>
</comment>
<evidence type="ECO:0000256" key="14">
    <source>
        <dbReference type="ARBA" id="ARBA00023136"/>
    </source>
</evidence>
<dbReference type="AlphaFoldDB" id="A0AAX6QAM1"/>
<evidence type="ECO:0000259" key="20">
    <source>
        <dbReference type="PROSITE" id="PS50262"/>
    </source>
</evidence>
<dbReference type="GO" id="GO:0005886">
    <property type="term" value="C:plasma membrane"/>
    <property type="evidence" value="ECO:0007669"/>
    <property type="project" value="UniProtKB-SubCell"/>
</dbReference>
<organism evidence="21 22">
    <name type="scientific">Heterocephalus glaber</name>
    <name type="common">Naked mole rat</name>
    <dbReference type="NCBI Taxonomy" id="10181"/>
    <lineage>
        <taxon>Eukaryota</taxon>
        <taxon>Metazoa</taxon>
        <taxon>Chordata</taxon>
        <taxon>Craniata</taxon>
        <taxon>Vertebrata</taxon>
        <taxon>Euteleostomi</taxon>
        <taxon>Mammalia</taxon>
        <taxon>Eutheria</taxon>
        <taxon>Euarchontoglires</taxon>
        <taxon>Glires</taxon>
        <taxon>Rodentia</taxon>
        <taxon>Hystricomorpha</taxon>
        <taxon>Bathyergidae</taxon>
        <taxon>Heterocephalus</taxon>
    </lineage>
</organism>
<evidence type="ECO:0000256" key="11">
    <source>
        <dbReference type="ARBA" id="ARBA00022989"/>
    </source>
</evidence>
<dbReference type="InterPro" id="IPR000276">
    <property type="entry name" value="GPCR_Rhodpsn"/>
</dbReference>
<dbReference type="GeneID" id="101698611"/>
<dbReference type="Pfam" id="PF13853">
    <property type="entry name" value="7tm_4"/>
    <property type="match status" value="1"/>
</dbReference>
<evidence type="ECO:0000256" key="13">
    <source>
        <dbReference type="ARBA" id="ARBA00023128"/>
    </source>
</evidence>
<dbReference type="RefSeq" id="XP_004869146.3">
    <property type="nucleotide sequence ID" value="XM_004869089.3"/>
</dbReference>
<keyword evidence="16 17" id="KW-0807">Transducer</keyword>
<sequence>MECRAAGPSHACSCATTAEVLSQLDTELHGSAAPRVMSQSGVSGLQEENLQGSWVELHFSNNGNGSGVPASVSIYNGDMEKILLDAQHESGWSSSKSSHCDSPPCSQTPQDTNRTSEIDTHSIGEKNCSQSEEDYIERKKEPEYTISTDDMQMGTEISNSTTLVEFVLLGFSDIPNLQWILFGTFLLMYLTILICNSLIILITIVDPALQMPVYFFLSNFSFLEICYVTVTIPRMLMDICTQKGNISMVACATQMCFVLILGGTECLLLTAMAYDRYIAICHPLHYTLIMNRKFCVQLVAASWISTVPVVIGQICWIFSLPFCGSNKIDHFFCDLPPLLKLACGDTFANETEVYVVVVVFVTFPFLLIIISYGRIVSRILRIPLAGGRAKAFSTCSSHLTVVVLFYGTANITYLQPKPRQIEDMGKLLSLFYTILIPSLNPIIYSLRNKDIMLALRKLLSHQHGEKT</sequence>
<keyword evidence="6" id="KW-1003">Cell membrane</keyword>
<gene>
    <name evidence="22" type="primary">LOC101698611</name>
</gene>
<keyword evidence="8 17" id="KW-0812">Transmembrane</keyword>
<name>A0AAX6QAM1_HETGA</name>
<dbReference type="CDD" id="cd15225">
    <property type="entry name" value="7tmA_OR10A-like"/>
    <property type="match status" value="1"/>
</dbReference>
<evidence type="ECO:0000313" key="21">
    <source>
        <dbReference type="Proteomes" id="UP000694906"/>
    </source>
</evidence>
<keyword evidence="12 17" id="KW-0297">G-protein coupled receptor</keyword>
<dbReference type="GO" id="GO:0006915">
    <property type="term" value="P:apoptotic process"/>
    <property type="evidence" value="ECO:0007669"/>
    <property type="project" value="UniProtKB-KW"/>
</dbReference>
<evidence type="ECO:0000256" key="15">
    <source>
        <dbReference type="ARBA" id="ARBA00023170"/>
    </source>
</evidence>